<protein>
    <submittedName>
        <fullName evidence="2">Uncharacterized protein</fullName>
    </submittedName>
</protein>
<organism evidence="2 3">
    <name type="scientific">Allokutzneria multivorans</name>
    <dbReference type="NCBI Taxonomy" id="1142134"/>
    <lineage>
        <taxon>Bacteria</taxon>
        <taxon>Bacillati</taxon>
        <taxon>Actinomycetota</taxon>
        <taxon>Actinomycetes</taxon>
        <taxon>Pseudonocardiales</taxon>
        <taxon>Pseudonocardiaceae</taxon>
        <taxon>Allokutzneria</taxon>
    </lineage>
</organism>
<feature type="chain" id="PRO_5045785284" evidence="1">
    <location>
        <begin position="22"/>
        <end position="173"/>
    </location>
</feature>
<feature type="signal peptide" evidence="1">
    <location>
        <begin position="1"/>
        <end position="21"/>
    </location>
</feature>
<evidence type="ECO:0000313" key="2">
    <source>
        <dbReference type="EMBL" id="GAA4020065.1"/>
    </source>
</evidence>
<dbReference type="EMBL" id="BAABAL010000018">
    <property type="protein sequence ID" value="GAA4020065.1"/>
    <property type="molecule type" value="Genomic_DNA"/>
</dbReference>
<proteinExistence type="predicted"/>
<dbReference type="Proteomes" id="UP001501747">
    <property type="component" value="Unassembled WGS sequence"/>
</dbReference>
<gene>
    <name evidence="2" type="ORF">GCM10022247_49930</name>
</gene>
<evidence type="ECO:0000313" key="3">
    <source>
        <dbReference type="Proteomes" id="UP001501747"/>
    </source>
</evidence>
<accession>A0ABP7T324</accession>
<reference evidence="3" key="1">
    <citation type="journal article" date="2019" name="Int. J. Syst. Evol. Microbiol.">
        <title>The Global Catalogue of Microorganisms (GCM) 10K type strain sequencing project: providing services to taxonomists for standard genome sequencing and annotation.</title>
        <authorList>
            <consortium name="The Broad Institute Genomics Platform"/>
            <consortium name="The Broad Institute Genome Sequencing Center for Infectious Disease"/>
            <person name="Wu L."/>
            <person name="Ma J."/>
        </authorList>
    </citation>
    <scope>NUCLEOTIDE SEQUENCE [LARGE SCALE GENOMIC DNA]</scope>
    <source>
        <strain evidence="3">JCM 17342</strain>
    </source>
</reference>
<dbReference type="RefSeq" id="WP_344879202.1">
    <property type="nucleotide sequence ID" value="NZ_BAABAL010000018.1"/>
</dbReference>
<keyword evidence="3" id="KW-1185">Reference proteome</keyword>
<name>A0ABP7T324_9PSEU</name>
<sequence>MKITALSLATTLLLFTGTAHAGVRQFQDGFEGSPATKWRAVNHAGFDYNIGNARTGQNNAWLHTGNSLGNASVDINVATGTNGPSICTARIYANALNNRSTEIDRVVVTDSEGHLYTTMHASLHYGSGYEPITVDVDIQGYKTLNFRYEIQDNNRGFDGEWVRLDDFTLQCAY</sequence>
<comment type="caution">
    <text evidence="2">The sequence shown here is derived from an EMBL/GenBank/DDBJ whole genome shotgun (WGS) entry which is preliminary data.</text>
</comment>
<evidence type="ECO:0000256" key="1">
    <source>
        <dbReference type="SAM" id="SignalP"/>
    </source>
</evidence>
<keyword evidence="1" id="KW-0732">Signal</keyword>